<organism evidence="1 2">
    <name type="scientific">Vibrio vulnificus</name>
    <dbReference type="NCBI Taxonomy" id="672"/>
    <lineage>
        <taxon>Bacteria</taxon>
        <taxon>Pseudomonadati</taxon>
        <taxon>Pseudomonadota</taxon>
        <taxon>Gammaproteobacteria</taxon>
        <taxon>Vibrionales</taxon>
        <taxon>Vibrionaceae</taxon>
        <taxon>Vibrio</taxon>
    </lineage>
</organism>
<dbReference type="Proteomes" id="UP000263418">
    <property type="component" value="Chromosome 1"/>
</dbReference>
<dbReference type="EMBL" id="CP019290">
    <property type="protein sequence ID" value="AXX59849.1"/>
    <property type="molecule type" value="Genomic_DNA"/>
</dbReference>
<proteinExistence type="predicted"/>
<gene>
    <name evidence="1" type="ORF">FORC53_1510</name>
</gene>
<evidence type="ECO:0000313" key="1">
    <source>
        <dbReference type="EMBL" id="AXX59849.1"/>
    </source>
</evidence>
<dbReference type="AlphaFoldDB" id="A0AAN1PMT9"/>
<reference evidence="1 2" key="1">
    <citation type="submission" date="2017-01" db="EMBL/GenBank/DDBJ databases">
        <title>Complete Genome Sequence of Vibrio vulnificus FORC_053.</title>
        <authorList>
            <consortium name="Food-borne Pathogen Omics Research Center"/>
            <person name="Chung H.Y."/>
            <person name="Na E.J."/>
            <person name="Song J.S."/>
            <person name="Kim H."/>
            <person name="Lee J.-H."/>
            <person name="Ryu S."/>
            <person name="Choi S.H."/>
        </authorList>
    </citation>
    <scope>NUCLEOTIDE SEQUENCE [LARGE SCALE GENOMIC DNA]</scope>
    <source>
        <strain evidence="1 2">FORC_053</strain>
    </source>
</reference>
<accession>A0AAN1PMT9</accession>
<protein>
    <submittedName>
        <fullName evidence="1">Uncharacterized protein</fullName>
    </submittedName>
</protein>
<evidence type="ECO:0000313" key="2">
    <source>
        <dbReference type="Proteomes" id="UP000263418"/>
    </source>
</evidence>
<name>A0AAN1PMT9_VIBVL</name>
<sequence length="89" mass="10124">MSYQPLEEIDCSQKERCELTLDNSKMIIYRASHQIKIQTDKNNNLKIDLDQNKASNIPFSDNIILLDASTATSIKIRNKDNTTIAVIVL</sequence>